<accession>A0ABV5UZS2</accession>
<dbReference type="InterPro" id="IPR001320">
    <property type="entry name" value="Iontro_rcpt_C"/>
</dbReference>
<sequence length="275" mass="29113">MNLRSLSAAAAAAGLALTLTACGSDEGGGTGDDGAEGTAAAGGGEELDLVTDGTLTVCSDVPYPPFEDFDESTESGYTGFDMDLVQAIADGLELELEVKDSSFDALQSGLALNAGQCDLVASAMTITEDRKENLDFTEGYYDSKQSLLVAEDSDIASIEDLAGRSVGVQQGTTGKAYTEENAPEADITTFPGDAEMWQAMQAGQVDALLQDLPVNLEHTREGDFTIVEEYSTDEQYGFAVKKGNTALVEAVDEQLQTLRDEGTYDEIYDTYFSEG</sequence>
<feature type="chain" id="PRO_5047105645" evidence="2">
    <location>
        <begin position="24"/>
        <end position="275"/>
    </location>
</feature>
<dbReference type="RefSeq" id="WP_141337352.1">
    <property type="nucleotide sequence ID" value="NZ_JBHMAX010000006.1"/>
</dbReference>
<keyword evidence="6" id="KW-1185">Reference proteome</keyword>
<dbReference type="EMBL" id="JBHMAX010000006">
    <property type="protein sequence ID" value="MFB9731057.1"/>
    <property type="molecule type" value="Genomic_DNA"/>
</dbReference>
<evidence type="ECO:0000313" key="6">
    <source>
        <dbReference type="Proteomes" id="UP001589613"/>
    </source>
</evidence>
<dbReference type="SMART" id="SM00079">
    <property type="entry name" value="PBPe"/>
    <property type="match status" value="1"/>
</dbReference>
<evidence type="ECO:0000259" key="3">
    <source>
        <dbReference type="SMART" id="SM00062"/>
    </source>
</evidence>
<dbReference type="InterPro" id="IPR001638">
    <property type="entry name" value="Solute-binding_3/MltF_N"/>
</dbReference>
<proteinExistence type="predicted"/>
<comment type="caution">
    <text evidence="5">The sequence shown here is derived from an EMBL/GenBank/DDBJ whole genome shotgun (WGS) entry which is preliminary data.</text>
</comment>
<feature type="domain" description="Ionotropic glutamate receptor C-terminal" evidence="4">
    <location>
        <begin position="54"/>
        <end position="274"/>
    </location>
</feature>
<dbReference type="SMART" id="SM00062">
    <property type="entry name" value="PBPb"/>
    <property type="match status" value="1"/>
</dbReference>
<feature type="signal peptide" evidence="2">
    <location>
        <begin position="1"/>
        <end position="23"/>
    </location>
</feature>
<evidence type="ECO:0000256" key="2">
    <source>
        <dbReference type="SAM" id="SignalP"/>
    </source>
</evidence>
<dbReference type="Proteomes" id="UP001589613">
    <property type="component" value="Unassembled WGS sequence"/>
</dbReference>
<reference evidence="5 6" key="1">
    <citation type="submission" date="2024-09" db="EMBL/GenBank/DDBJ databases">
        <authorList>
            <person name="Sun Q."/>
            <person name="Mori K."/>
        </authorList>
    </citation>
    <scope>NUCLEOTIDE SEQUENCE [LARGE SCALE GENOMIC DNA]</scope>
    <source>
        <strain evidence="5 6">JCM 12763</strain>
    </source>
</reference>
<organism evidence="5 6">
    <name type="scientific">Ornithinimicrobium kibberense</name>
    <dbReference type="NCBI Taxonomy" id="282060"/>
    <lineage>
        <taxon>Bacteria</taxon>
        <taxon>Bacillati</taxon>
        <taxon>Actinomycetota</taxon>
        <taxon>Actinomycetes</taxon>
        <taxon>Micrococcales</taxon>
        <taxon>Ornithinimicrobiaceae</taxon>
        <taxon>Ornithinimicrobium</taxon>
    </lineage>
</organism>
<evidence type="ECO:0000313" key="5">
    <source>
        <dbReference type="EMBL" id="MFB9731057.1"/>
    </source>
</evidence>
<dbReference type="PANTHER" id="PTHR35936">
    <property type="entry name" value="MEMBRANE-BOUND LYTIC MUREIN TRANSGLYCOSYLASE F"/>
    <property type="match status" value="1"/>
</dbReference>
<feature type="domain" description="Solute-binding protein family 3/N-terminal" evidence="3">
    <location>
        <begin position="54"/>
        <end position="275"/>
    </location>
</feature>
<keyword evidence="1 2" id="KW-0732">Signal</keyword>
<protein>
    <submittedName>
        <fullName evidence="5">Transporter substrate-binding domain-containing protein</fullName>
    </submittedName>
</protein>
<name>A0ABV5UZS2_9MICO</name>
<dbReference type="PROSITE" id="PS51257">
    <property type="entry name" value="PROKAR_LIPOPROTEIN"/>
    <property type="match status" value="1"/>
</dbReference>
<dbReference type="Gene3D" id="3.40.190.10">
    <property type="entry name" value="Periplasmic binding protein-like II"/>
    <property type="match status" value="2"/>
</dbReference>
<gene>
    <name evidence="5" type="ORF">ACFFN0_03255</name>
</gene>
<dbReference type="SUPFAM" id="SSF53850">
    <property type="entry name" value="Periplasmic binding protein-like II"/>
    <property type="match status" value="1"/>
</dbReference>
<evidence type="ECO:0000256" key="1">
    <source>
        <dbReference type="ARBA" id="ARBA00022729"/>
    </source>
</evidence>
<dbReference type="PANTHER" id="PTHR35936:SF17">
    <property type="entry name" value="ARGININE-BINDING EXTRACELLULAR PROTEIN ARTP"/>
    <property type="match status" value="1"/>
</dbReference>
<evidence type="ECO:0000259" key="4">
    <source>
        <dbReference type="SMART" id="SM00079"/>
    </source>
</evidence>
<dbReference type="Pfam" id="PF00497">
    <property type="entry name" value="SBP_bac_3"/>
    <property type="match status" value="1"/>
</dbReference>